<dbReference type="InterPro" id="IPR002081">
    <property type="entry name" value="Cryptochrome/DNA_photolyase_1"/>
</dbReference>
<comment type="caution">
    <text evidence="7">The sequence shown here is derived from an EMBL/GenBank/DDBJ whole genome shotgun (WGS) entry which is preliminary data.</text>
</comment>
<evidence type="ECO:0000313" key="8">
    <source>
        <dbReference type="Proteomes" id="UP001189429"/>
    </source>
</evidence>
<evidence type="ECO:0000256" key="2">
    <source>
        <dbReference type="ARBA" id="ARBA00005862"/>
    </source>
</evidence>
<dbReference type="InterPro" id="IPR005101">
    <property type="entry name" value="Cryptochr/Photolyase_FAD-bd"/>
</dbReference>
<evidence type="ECO:0000313" key="7">
    <source>
        <dbReference type="EMBL" id="CAK0825302.1"/>
    </source>
</evidence>
<comment type="similarity">
    <text evidence="2">Belongs to the DNA photolyase class-1 family.</text>
</comment>
<evidence type="ECO:0000256" key="5">
    <source>
        <dbReference type="SAM" id="MobiDB-lite"/>
    </source>
</evidence>
<feature type="compositionally biased region" description="Low complexity" evidence="5">
    <location>
        <begin position="182"/>
        <end position="191"/>
    </location>
</feature>
<evidence type="ECO:0000256" key="1">
    <source>
        <dbReference type="ARBA" id="ARBA00001974"/>
    </source>
</evidence>
<feature type="compositionally biased region" description="Basic residues" evidence="5">
    <location>
        <begin position="231"/>
        <end position="244"/>
    </location>
</feature>
<dbReference type="SUPFAM" id="SSF48173">
    <property type="entry name" value="Cryptochrome/photolyase FAD-binding domain"/>
    <property type="match status" value="1"/>
</dbReference>
<evidence type="ECO:0000259" key="6">
    <source>
        <dbReference type="Pfam" id="PF03441"/>
    </source>
</evidence>
<proteinExistence type="inferred from homology"/>
<dbReference type="Gene3D" id="1.10.579.10">
    <property type="entry name" value="DNA Cyclobutane Dipyrimidine Photolyase, subunit A, domain 3"/>
    <property type="match status" value="1"/>
</dbReference>
<feature type="region of interest" description="Disordered" evidence="5">
    <location>
        <begin position="148"/>
        <end position="244"/>
    </location>
</feature>
<keyword evidence="3" id="KW-0285">Flavoprotein</keyword>
<evidence type="ECO:0000256" key="4">
    <source>
        <dbReference type="ARBA" id="ARBA00022827"/>
    </source>
</evidence>
<dbReference type="Pfam" id="PF03441">
    <property type="entry name" value="FAD_binding_7"/>
    <property type="match status" value="1"/>
</dbReference>
<feature type="domain" description="Cryptochrome/DNA photolyase FAD-binding" evidence="6">
    <location>
        <begin position="1"/>
        <end position="131"/>
    </location>
</feature>
<protein>
    <recommendedName>
        <fullName evidence="6">Cryptochrome/DNA photolyase FAD-binding domain-containing protein</fullName>
    </recommendedName>
</protein>
<gene>
    <name evidence="7" type="ORF">PCOR1329_LOCUS25465</name>
</gene>
<accession>A0ABN9S2G7</accession>
<feature type="compositionally biased region" description="Low complexity" evidence="5">
    <location>
        <begin position="211"/>
        <end position="230"/>
    </location>
</feature>
<dbReference type="InterPro" id="IPR036134">
    <property type="entry name" value="Crypto/Photolyase_FAD-like_sf"/>
</dbReference>
<reference evidence="7" key="1">
    <citation type="submission" date="2023-10" db="EMBL/GenBank/DDBJ databases">
        <authorList>
            <person name="Chen Y."/>
            <person name="Shah S."/>
            <person name="Dougan E. K."/>
            <person name="Thang M."/>
            <person name="Chan C."/>
        </authorList>
    </citation>
    <scope>NUCLEOTIDE SEQUENCE [LARGE SCALE GENOMIC DNA]</scope>
</reference>
<dbReference type="EMBL" id="CAUYUJ010008891">
    <property type="protein sequence ID" value="CAK0825302.1"/>
    <property type="molecule type" value="Genomic_DNA"/>
</dbReference>
<keyword evidence="8" id="KW-1185">Reference proteome</keyword>
<evidence type="ECO:0000256" key="3">
    <source>
        <dbReference type="ARBA" id="ARBA00022630"/>
    </source>
</evidence>
<sequence>MVDACMRCLLETGWLNFRMRCMLVSFAVYNLWLDWRAVAAHMARCFLDYEPGIHYSLQMQAGTTGVDLRCYSATKQAKEQDPQAEFVRRYVPELRAAPSPAAALEPWRRGAAEALAGCGYPTRIGIVDEVKTAKVSRAVVSALQKWWQGGGQAPDRPDVQGLGGRAREAADGLRAAGGRGPAAGDAAAQRPAARRKRPAAGGTAARRRTSWRCWRGAAGPGRPRGWAPRRLASRRRRARRPGRA</sequence>
<comment type="cofactor">
    <cofactor evidence="1">
        <name>FAD</name>
        <dbReference type="ChEBI" id="CHEBI:57692"/>
    </cofactor>
</comment>
<dbReference type="Proteomes" id="UP001189429">
    <property type="component" value="Unassembled WGS sequence"/>
</dbReference>
<dbReference type="PANTHER" id="PTHR11455">
    <property type="entry name" value="CRYPTOCHROME"/>
    <property type="match status" value="1"/>
</dbReference>
<organism evidence="7 8">
    <name type="scientific">Prorocentrum cordatum</name>
    <dbReference type="NCBI Taxonomy" id="2364126"/>
    <lineage>
        <taxon>Eukaryota</taxon>
        <taxon>Sar</taxon>
        <taxon>Alveolata</taxon>
        <taxon>Dinophyceae</taxon>
        <taxon>Prorocentrales</taxon>
        <taxon>Prorocentraceae</taxon>
        <taxon>Prorocentrum</taxon>
    </lineage>
</organism>
<keyword evidence="4" id="KW-0274">FAD</keyword>
<name>A0ABN9S2G7_9DINO</name>
<dbReference type="PANTHER" id="PTHR11455:SF18">
    <property type="entry name" value="SI:CH1073-390K14.1"/>
    <property type="match status" value="1"/>
</dbReference>